<dbReference type="EMBL" id="MXPU01000040">
    <property type="protein sequence ID" value="OWO89704.1"/>
    <property type="molecule type" value="Genomic_DNA"/>
</dbReference>
<protein>
    <submittedName>
        <fullName evidence="1">Uncharacterized protein</fullName>
    </submittedName>
</protein>
<gene>
    <name evidence="1" type="ORF">B5E41_30150</name>
</gene>
<dbReference type="RefSeq" id="WP_088397235.1">
    <property type="nucleotide sequence ID" value="NZ_MXPU01000040.1"/>
</dbReference>
<sequence length="228" mass="25881">MTKGIERNGYILDYLGGSVPVQGEGTIDGLPFYFRARGGQWSLEIGRDANLPWDDIQVPVWWHVEEWGTWPEAGYMPEDVALAMIDKAVALYREQKPTRITPHYPDWEGHVLRAWSDEIIATKAVTILLDVEEEEIEKRAVERGLPINSYHELDKRSKAARQALAAEMEPFNFPKDFHERERAILIAWGRGTVALDQAARFLGNSEEDVPKRARFLGIPAPNEGEDNG</sequence>
<evidence type="ECO:0000313" key="2">
    <source>
        <dbReference type="Proteomes" id="UP000197269"/>
    </source>
</evidence>
<dbReference type="AlphaFoldDB" id="A0A246DKQ4"/>
<proteinExistence type="predicted"/>
<dbReference type="Proteomes" id="UP000197269">
    <property type="component" value="Unassembled WGS sequence"/>
</dbReference>
<reference evidence="1 2" key="1">
    <citation type="submission" date="2017-03" db="EMBL/GenBank/DDBJ databases">
        <title>Genome of strain Rhizobium sp. CNPSo 668.</title>
        <authorList>
            <person name="Ribeiro R."/>
        </authorList>
    </citation>
    <scope>NUCLEOTIDE SEQUENCE [LARGE SCALE GENOMIC DNA]</scope>
    <source>
        <strain evidence="1 2">CNPSo 668</strain>
    </source>
</reference>
<organism evidence="1 2">
    <name type="scientific">Rhizobium esperanzae</name>
    <dbReference type="NCBI Taxonomy" id="1967781"/>
    <lineage>
        <taxon>Bacteria</taxon>
        <taxon>Pseudomonadati</taxon>
        <taxon>Pseudomonadota</taxon>
        <taxon>Alphaproteobacteria</taxon>
        <taxon>Hyphomicrobiales</taxon>
        <taxon>Rhizobiaceae</taxon>
        <taxon>Rhizobium/Agrobacterium group</taxon>
        <taxon>Rhizobium</taxon>
    </lineage>
</organism>
<name>A0A246DKQ4_9HYPH</name>
<evidence type="ECO:0000313" key="1">
    <source>
        <dbReference type="EMBL" id="OWO89704.1"/>
    </source>
</evidence>
<comment type="caution">
    <text evidence="1">The sequence shown here is derived from an EMBL/GenBank/DDBJ whole genome shotgun (WGS) entry which is preliminary data.</text>
</comment>
<accession>A0A246DKQ4</accession>